<gene>
    <name evidence="2" type="ORF">AB1Y20_019380</name>
</gene>
<accession>A0AB34JU62</accession>
<feature type="compositionally biased region" description="Basic and acidic residues" evidence="1">
    <location>
        <begin position="102"/>
        <end position="111"/>
    </location>
</feature>
<feature type="region of interest" description="Disordered" evidence="1">
    <location>
        <begin position="91"/>
        <end position="111"/>
    </location>
</feature>
<comment type="caution">
    <text evidence="2">The sequence shown here is derived from an EMBL/GenBank/DDBJ whole genome shotgun (WGS) entry which is preliminary data.</text>
</comment>
<evidence type="ECO:0000313" key="3">
    <source>
        <dbReference type="Proteomes" id="UP001515480"/>
    </source>
</evidence>
<protein>
    <submittedName>
        <fullName evidence="2">Uncharacterized protein</fullName>
    </submittedName>
</protein>
<dbReference type="Proteomes" id="UP001515480">
    <property type="component" value="Unassembled WGS sequence"/>
</dbReference>
<evidence type="ECO:0000256" key="1">
    <source>
        <dbReference type="SAM" id="MobiDB-lite"/>
    </source>
</evidence>
<sequence>MGEAVCDKGASAPPHLLPPLFFREQIDDQVVLLPHRDVESGTSVLVLDADLRPIVNQKLRRLDVPFLRGPHERRLLGVLHARTRRVRSGCGNSAFQASRRGRGGESRAGDDRALVDGWRKPRLVEVGEC</sequence>
<evidence type="ECO:0000313" key="2">
    <source>
        <dbReference type="EMBL" id="KAL1524486.1"/>
    </source>
</evidence>
<dbReference type="EMBL" id="JBGBPQ010000005">
    <property type="protein sequence ID" value="KAL1524486.1"/>
    <property type="molecule type" value="Genomic_DNA"/>
</dbReference>
<organism evidence="2 3">
    <name type="scientific">Prymnesium parvum</name>
    <name type="common">Toxic golden alga</name>
    <dbReference type="NCBI Taxonomy" id="97485"/>
    <lineage>
        <taxon>Eukaryota</taxon>
        <taxon>Haptista</taxon>
        <taxon>Haptophyta</taxon>
        <taxon>Prymnesiophyceae</taxon>
        <taxon>Prymnesiales</taxon>
        <taxon>Prymnesiaceae</taxon>
        <taxon>Prymnesium</taxon>
    </lineage>
</organism>
<name>A0AB34JU62_PRYPA</name>
<proteinExistence type="predicted"/>
<reference evidence="2 3" key="1">
    <citation type="journal article" date="2024" name="Science">
        <title>Giant polyketide synthase enzymes in the biosynthesis of giant marine polyether toxins.</title>
        <authorList>
            <person name="Fallon T.R."/>
            <person name="Shende V.V."/>
            <person name="Wierzbicki I.H."/>
            <person name="Pendleton A.L."/>
            <person name="Watervoot N.F."/>
            <person name="Auber R.P."/>
            <person name="Gonzalez D.J."/>
            <person name="Wisecaver J.H."/>
            <person name="Moore B.S."/>
        </authorList>
    </citation>
    <scope>NUCLEOTIDE SEQUENCE [LARGE SCALE GENOMIC DNA]</scope>
    <source>
        <strain evidence="2 3">12B1</strain>
    </source>
</reference>
<dbReference type="AlphaFoldDB" id="A0AB34JU62"/>
<keyword evidence="3" id="KW-1185">Reference proteome</keyword>